<organism evidence="4 5">
    <name type="scientific">Demequina muriae</name>
    <dbReference type="NCBI Taxonomy" id="3051664"/>
    <lineage>
        <taxon>Bacteria</taxon>
        <taxon>Bacillati</taxon>
        <taxon>Actinomycetota</taxon>
        <taxon>Actinomycetes</taxon>
        <taxon>Micrococcales</taxon>
        <taxon>Demequinaceae</taxon>
        <taxon>Demequina</taxon>
    </lineage>
</organism>
<accession>A0ABT8GFG2</accession>
<dbReference type="GO" id="GO:0008831">
    <property type="term" value="F:dTDP-4-dehydrorhamnose reductase activity"/>
    <property type="evidence" value="ECO:0007669"/>
    <property type="project" value="UniProtKB-EC"/>
</dbReference>
<dbReference type="RefSeq" id="WP_301141509.1">
    <property type="nucleotide sequence ID" value="NZ_JAUHQA010000001.1"/>
</dbReference>
<protein>
    <recommendedName>
        <fullName evidence="2">dTDP-4-dehydrorhamnose reductase</fullName>
        <ecNumber evidence="2">1.1.1.133</ecNumber>
    </recommendedName>
</protein>
<dbReference type="InterPro" id="IPR005913">
    <property type="entry name" value="dTDP_dehydrorham_reduct"/>
</dbReference>
<gene>
    <name evidence="4" type="primary">rfbD</name>
    <name evidence="4" type="ORF">QQX02_04455</name>
</gene>
<dbReference type="Pfam" id="PF04321">
    <property type="entry name" value="RmlD_sub_bind"/>
    <property type="match status" value="1"/>
</dbReference>
<sequence>MSAKTWGVVGAAGMLGRDVVRELERRGESVRAWGRADLDIVDGDIGPAIRGCDVVVNCAAYTAVDDAEADEPAARAVNATAAGRLARACRDEGVRLVHVSTDYVFDGRARAPYPESAPTAPTSAYGRTKAEGEALVRQTGADALIVRTAWLYGAHGRSFPRTIVGLARDRGAVSVVDDQHGQPTWTADVARVIVDLVSADAPAGIYHATSSGQATWCDFARAALDSAGLDAVLTPVGSDAFPRPATRPAWSVLAHDALVYAGVAPIGPWRERWQTASAEILV</sequence>
<dbReference type="InterPro" id="IPR029903">
    <property type="entry name" value="RmlD-like-bd"/>
</dbReference>
<evidence type="ECO:0000259" key="3">
    <source>
        <dbReference type="Pfam" id="PF04321"/>
    </source>
</evidence>
<dbReference type="PANTHER" id="PTHR10491">
    <property type="entry name" value="DTDP-4-DEHYDRORHAMNOSE REDUCTASE"/>
    <property type="match status" value="1"/>
</dbReference>
<dbReference type="EC" id="1.1.1.133" evidence="2"/>
<keyword evidence="2 4" id="KW-0560">Oxidoreductase</keyword>
<comment type="similarity">
    <text evidence="1 2">Belongs to the dTDP-4-dehydrorhamnose reductase family.</text>
</comment>
<dbReference type="EMBL" id="JAUHQA010000001">
    <property type="protein sequence ID" value="MDN4480173.1"/>
    <property type="molecule type" value="Genomic_DNA"/>
</dbReference>
<evidence type="ECO:0000256" key="1">
    <source>
        <dbReference type="ARBA" id="ARBA00010944"/>
    </source>
</evidence>
<evidence type="ECO:0000256" key="2">
    <source>
        <dbReference type="RuleBase" id="RU364082"/>
    </source>
</evidence>
<dbReference type="InterPro" id="IPR036291">
    <property type="entry name" value="NAD(P)-bd_dom_sf"/>
</dbReference>
<feature type="domain" description="RmlD-like substrate binding" evidence="3">
    <location>
        <begin position="8"/>
        <end position="278"/>
    </location>
</feature>
<reference evidence="4" key="1">
    <citation type="submission" date="2023-06" db="EMBL/GenBank/DDBJ databases">
        <title>Egi l300058.</title>
        <authorList>
            <person name="Gao L."/>
            <person name="Fang B.-Z."/>
            <person name="Li W.-J."/>
        </authorList>
    </citation>
    <scope>NUCLEOTIDE SEQUENCE</scope>
    <source>
        <strain evidence="4">EGI L300058</strain>
    </source>
</reference>
<dbReference type="SUPFAM" id="SSF51735">
    <property type="entry name" value="NAD(P)-binding Rossmann-fold domains"/>
    <property type="match status" value="1"/>
</dbReference>
<name>A0ABT8GFG2_9MICO</name>
<comment type="function">
    <text evidence="2">Catalyzes the reduction of dTDP-6-deoxy-L-lyxo-4-hexulose to yield dTDP-L-rhamnose.</text>
</comment>
<evidence type="ECO:0000313" key="5">
    <source>
        <dbReference type="Proteomes" id="UP001172708"/>
    </source>
</evidence>
<comment type="pathway">
    <text evidence="2">Carbohydrate biosynthesis; dTDP-L-rhamnose biosynthesis.</text>
</comment>
<proteinExistence type="inferred from homology"/>
<keyword evidence="5" id="KW-1185">Reference proteome</keyword>
<evidence type="ECO:0000313" key="4">
    <source>
        <dbReference type="EMBL" id="MDN4480173.1"/>
    </source>
</evidence>
<dbReference type="NCBIfam" id="TIGR01214">
    <property type="entry name" value="rmlD"/>
    <property type="match status" value="1"/>
</dbReference>
<dbReference type="Proteomes" id="UP001172708">
    <property type="component" value="Unassembled WGS sequence"/>
</dbReference>
<keyword evidence="2" id="KW-0521">NADP</keyword>
<dbReference type="Gene3D" id="3.90.25.10">
    <property type="entry name" value="UDP-galactose 4-epimerase, domain 1"/>
    <property type="match status" value="1"/>
</dbReference>
<dbReference type="PANTHER" id="PTHR10491:SF4">
    <property type="entry name" value="METHIONINE ADENOSYLTRANSFERASE 2 SUBUNIT BETA"/>
    <property type="match status" value="1"/>
</dbReference>
<dbReference type="CDD" id="cd05254">
    <property type="entry name" value="dTDP_HR_like_SDR_e"/>
    <property type="match status" value="1"/>
</dbReference>
<dbReference type="Gene3D" id="3.40.50.720">
    <property type="entry name" value="NAD(P)-binding Rossmann-like Domain"/>
    <property type="match status" value="1"/>
</dbReference>
<comment type="caution">
    <text evidence="4">The sequence shown here is derived from an EMBL/GenBank/DDBJ whole genome shotgun (WGS) entry which is preliminary data.</text>
</comment>